<feature type="domain" description="Polymerase nucleotidyl transferase" evidence="1">
    <location>
        <begin position="13"/>
        <end position="103"/>
    </location>
</feature>
<dbReference type="SUPFAM" id="SSF81301">
    <property type="entry name" value="Nucleotidyltransferase"/>
    <property type="match status" value="1"/>
</dbReference>
<dbReference type="Pfam" id="PF01909">
    <property type="entry name" value="NTP_transf_2"/>
    <property type="match status" value="1"/>
</dbReference>
<evidence type="ECO:0000313" key="2">
    <source>
        <dbReference type="EMBL" id="KUG22262.1"/>
    </source>
</evidence>
<dbReference type="EMBL" id="LNQE01000977">
    <property type="protein sequence ID" value="KUG22262.1"/>
    <property type="molecule type" value="Genomic_DNA"/>
</dbReference>
<sequence>MAQKADRKIEKTVKSYLEQLELIGIHVQQAFLFGSYASGKHDEWSDIDLAIVSKDFIGNRFEDRNKIRKITLQVNSDISPMPYRPEDFNDNDYFVKEILETGIRIV</sequence>
<dbReference type="GO" id="GO:0016779">
    <property type="term" value="F:nucleotidyltransferase activity"/>
    <property type="evidence" value="ECO:0007669"/>
    <property type="project" value="InterPro"/>
</dbReference>
<dbReference type="CDD" id="cd05403">
    <property type="entry name" value="NT_KNTase_like"/>
    <property type="match status" value="1"/>
</dbReference>
<dbReference type="AlphaFoldDB" id="A0A0W8FMW7"/>
<dbReference type="Gene3D" id="3.30.460.10">
    <property type="entry name" value="Beta Polymerase, domain 2"/>
    <property type="match status" value="1"/>
</dbReference>
<dbReference type="PANTHER" id="PTHR43449">
    <property type="entry name" value="NUCLEOTIDYLTRANSFERASE"/>
    <property type="match status" value="1"/>
</dbReference>
<reference evidence="2" key="1">
    <citation type="journal article" date="2015" name="Proc. Natl. Acad. Sci. U.S.A.">
        <title>Networks of energetic and metabolic interactions define dynamics in microbial communities.</title>
        <authorList>
            <person name="Embree M."/>
            <person name="Liu J.K."/>
            <person name="Al-Bassam M.M."/>
            <person name="Zengler K."/>
        </authorList>
    </citation>
    <scope>NUCLEOTIDE SEQUENCE</scope>
</reference>
<protein>
    <submittedName>
        <fullName evidence="2">Putative nucleotidyltransferase</fullName>
    </submittedName>
</protein>
<keyword evidence="2" id="KW-0808">Transferase</keyword>
<dbReference type="PANTHER" id="PTHR43449:SF1">
    <property type="entry name" value="POLYMERASE BETA NUCLEOTIDYLTRANSFERASE DOMAIN-CONTAINING PROTEIN"/>
    <property type="match status" value="1"/>
</dbReference>
<dbReference type="InterPro" id="IPR002934">
    <property type="entry name" value="Polymerase_NTP_transf_dom"/>
</dbReference>
<gene>
    <name evidence="2" type="ORF">ASZ90_007994</name>
</gene>
<comment type="caution">
    <text evidence="2">The sequence shown here is derived from an EMBL/GenBank/DDBJ whole genome shotgun (WGS) entry which is preliminary data.</text>
</comment>
<accession>A0A0W8FMW7</accession>
<proteinExistence type="predicted"/>
<evidence type="ECO:0000259" key="1">
    <source>
        <dbReference type="Pfam" id="PF01909"/>
    </source>
</evidence>
<dbReference type="InterPro" id="IPR043519">
    <property type="entry name" value="NT_sf"/>
</dbReference>
<name>A0A0W8FMW7_9ZZZZ</name>
<organism evidence="2">
    <name type="scientific">hydrocarbon metagenome</name>
    <dbReference type="NCBI Taxonomy" id="938273"/>
    <lineage>
        <taxon>unclassified sequences</taxon>
        <taxon>metagenomes</taxon>
        <taxon>ecological metagenomes</taxon>
    </lineage>
</organism>